<dbReference type="Proteomes" id="UP001596003">
    <property type="component" value="Unassembled WGS sequence"/>
</dbReference>
<keyword evidence="2" id="KW-1185">Reference proteome</keyword>
<organism evidence="1 2">
    <name type="scientific">Flavobacterium chungangensis</name>
    <dbReference type="NCBI Taxonomy" id="2708132"/>
    <lineage>
        <taxon>Bacteria</taxon>
        <taxon>Pseudomonadati</taxon>
        <taxon>Bacteroidota</taxon>
        <taxon>Flavobacteriia</taxon>
        <taxon>Flavobacteriales</taxon>
        <taxon>Flavobacteriaceae</taxon>
        <taxon>Flavobacterium</taxon>
    </lineage>
</organism>
<accession>A0ABV8ZM62</accession>
<dbReference type="EMBL" id="JBHSFY010000012">
    <property type="protein sequence ID" value="MFC4478985.1"/>
    <property type="molecule type" value="Genomic_DNA"/>
</dbReference>
<dbReference type="RefSeq" id="WP_379800054.1">
    <property type="nucleotide sequence ID" value="NZ_JBHSFY010000012.1"/>
</dbReference>
<proteinExistence type="predicted"/>
<comment type="caution">
    <text evidence="1">The sequence shown here is derived from an EMBL/GenBank/DDBJ whole genome shotgun (WGS) entry which is preliminary data.</text>
</comment>
<evidence type="ECO:0000313" key="2">
    <source>
        <dbReference type="Proteomes" id="UP001596003"/>
    </source>
</evidence>
<reference evidence="2" key="1">
    <citation type="journal article" date="2019" name="Int. J. Syst. Evol. Microbiol.">
        <title>The Global Catalogue of Microorganisms (GCM) 10K type strain sequencing project: providing services to taxonomists for standard genome sequencing and annotation.</title>
        <authorList>
            <consortium name="The Broad Institute Genomics Platform"/>
            <consortium name="The Broad Institute Genome Sequencing Center for Infectious Disease"/>
            <person name="Wu L."/>
            <person name="Ma J."/>
        </authorList>
    </citation>
    <scope>NUCLEOTIDE SEQUENCE [LARGE SCALE GENOMIC DNA]</scope>
    <source>
        <strain evidence="2">NBRC 103627</strain>
    </source>
</reference>
<evidence type="ECO:0000313" key="1">
    <source>
        <dbReference type="EMBL" id="MFC4478985.1"/>
    </source>
</evidence>
<evidence type="ECO:0008006" key="3">
    <source>
        <dbReference type="Google" id="ProtNLM"/>
    </source>
</evidence>
<name>A0ABV8ZM62_9FLAO</name>
<protein>
    <recommendedName>
        <fullName evidence="3">HTH araC/xylS-type domain-containing protein</fullName>
    </recommendedName>
</protein>
<sequence length="273" mass="32212">MLNKVLHNHAAAYIKLPFEKQQEIINDLLALFYGGRQELASRLTQLKEQSHSDEEIFEILKKETNWDFWLKASEMLELENITELISTPSKFQKHRDELLNLITDHNGLKKIFEIQEQLAVYNLRTVFDIDLEGKKREESKELTKGLVYVTKETIAMEFGCNKRTLSKWFKIHFGDQFSRKDRKITINEYLQIFEAFFLSEDENLDLNNDLDKYLKRLKKGTSFSKSDLAELCSSDLKTQKQNLKKIAFYSSINKFPYSILNELAHKMGYELEF</sequence>
<gene>
    <name evidence="1" type="ORF">ACFO3N_18055</name>
</gene>